<dbReference type="Proteomes" id="UP000325690">
    <property type="component" value="Unassembled WGS sequence"/>
</dbReference>
<dbReference type="GeneID" id="74304275"/>
<keyword evidence="5" id="KW-1185">Reference proteome</keyword>
<feature type="domain" description="DUF4190" evidence="3">
    <location>
        <begin position="64"/>
        <end position="122"/>
    </location>
</feature>
<accession>A0A5N5UVE1</accession>
<dbReference type="EMBL" id="ANBP01000053">
    <property type="protein sequence ID" value="KAB7752100.1"/>
    <property type="molecule type" value="Genomic_DNA"/>
</dbReference>
<evidence type="ECO:0000313" key="5">
    <source>
        <dbReference type="Proteomes" id="UP000325690"/>
    </source>
</evidence>
<feature type="transmembrane region" description="Helical" evidence="2">
    <location>
        <begin position="62"/>
        <end position="95"/>
    </location>
</feature>
<dbReference type="AlphaFoldDB" id="A0A5N5UVE1"/>
<dbReference type="InterPro" id="IPR025241">
    <property type="entry name" value="DUF4190"/>
</dbReference>
<feature type="region of interest" description="Disordered" evidence="1">
    <location>
        <begin position="1"/>
        <end position="39"/>
    </location>
</feature>
<evidence type="ECO:0000313" key="4">
    <source>
        <dbReference type="EMBL" id="KAB7752100.1"/>
    </source>
</evidence>
<feature type="compositionally biased region" description="Low complexity" evidence="1">
    <location>
        <begin position="10"/>
        <end position="23"/>
    </location>
</feature>
<feature type="transmembrane region" description="Helical" evidence="2">
    <location>
        <begin position="107"/>
        <end position="131"/>
    </location>
</feature>
<keyword evidence="2" id="KW-0812">Transmembrane</keyword>
<gene>
    <name evidence="4" type="ORF">MPHL21000_23100</name>
</gene>
<keyword evidence="2" id="KW-1133">Transmembrane helix</keyword>
<evidence type="ECO:0000256" key="2">
    <source>
        <dbReference type="SAM" id="Phobius"/>
    </source>
</evidence>
<organism evidence="4 5">
    <name type="scientific">Mycolicibacterium phlei DSM 43239 = CCUG 21000</name>
    <dbReference type="NCBI Taxonomy" id="1226750"/>
    <lineage>
        <taxon>Bacteria</taxon>
        <taxon>Bacillati</taxon>
        <taxon>Actinomycetota</taxon>
        <taxon>Actinomycetes</taxon>
        <taxon>Mycobacteriales</taxon>
        <taxon>Mycobacteriaceae</taxon>
        <taxon>Mycolicibacterium</taxon>
    </lineage>
</organism>
<sequence length="138" mass="13756">MTNPTGEAGGTPASDAAAADTRTPAPPAEHAQPYSAYPAPYPQPYGHPVSGYGARPAPKVSVVAISSVVASALGLLPMLFGLTSVIGVALGVIALNRMRFTGESGRGLAIAGIAVGAVTFLASWLIGIAFLTSGPALR</sequence>
<comment type="caution">
    <text evidence="4">The sequence shown here is derived from an EMBL/GenBank/DDBJ whole genome shotgun (WGS) entry which is preliminary data.</text>
</comment>
<reference evidence="4 5" key="1">
    <citation type="submission" date="2012-10" db="EMBL/GenBank/DDBJ databases">
        <title>The draft sequence of the Mycobacterium pheli genome.</title>
        <authorList>
            <person name="Pettersson B.M.F."/>
            <person name="Das S."/>
            <person name="Dasgupta S."/>
            <person name="Bhattacharya A."/>
            <person name="Kirsebom L.A."/>
        </authorList>
    </citation>
    <scope>NUCLEOTIDE SEQUENCE [LARGE SCALE GENOMIC DNA]</scope>
    <source>
        <strain evidence="4 5">CCUG 21000</strain>
    </source>
</reference>
<name>A0A5N5UVE1_MYCPH</name>
<keyword evidence="2" id="KW-0472">Membrane</keyword>
<proteinExistence type="predicted"/>
<evidence type="ECO:0000256" key="1">
    <source>
        <dbReference type="SAM" id="MobiDB-lite"/>
    </source>
</evidence>
<protein>
    <recommendedName>
        <fullName evidence="3">DUF4190 domain-containing protein</fullName>
    </recommendedName>
</protein>
<dbReference type="RefSeq" id="WP_061482117.1">
    <property type="nucleotide sequence ID" value="NZ_ANBO01000044.1"/>
</dbReference>
<evidence type="ECO:0000259" key="3">
    <source>
        <dbReference type="Pfam" id="PF13828"/>
    </source>
</evidence>
<dbReference type="Pfam" id="PF13828">
    <property type="entry name" value="DUF4190"/>
    <property type="match status" value="1"/>
</dbReference>